<evidence type="ECO:0000313" key="1">
    <source>
        <dbReference type="EMBL" id="KKN71048.1"/>
    </source>
</evidence>
<protein>
    <submittedName>
        <fullName evidence="1">Uncharacterized protein</fullName>
    </submittedName>
</protein>
<sequence length="119" mass="12865">MPRARHRIGFQLDTSKPEGDADAADWLYGFDESALDGAGVPDKYRKVVGETVVEMTETEKVDIERPILKNTVQSKTRALAEADAIAKFDIADSGRGQALLDSLDAATTLAELAAVEDSR</sequence>
<name>A0A0F9VZ53_9ZZZZ</name>
<accession>A0A0F9VZ53</accession>
<gene>
    <name evidence="1" type="ORF">LCGC14_0424650</name>
</gene>
<comment type="caution">
    <text evidence="1">The sequence shown here is derived from an EMBL/GenBank/DDBJ whole genome shotgun (WGS) entry which is preliminary data.</text>
</comment>
<organism evidence="1">
    <name type="scientific">marine sediment metagenome</name>
    <dbReference type="NCBI Taxonomy" id="412755"/>
    <lineage>
        <taxon>unclassified sequences</taxon>
        <taxon>metagenomes</taxon>
        <taxon>ecological metagenomes</taxon>
    </lineage>
</organism>
<dbReference type="AlphaFoldDB" id="A0A0F9VZ53"/>
<reference evidence="1" key="1">
    <citation type="journal article" date="2015" name="Nature">
        <title>Complex archaea that bridge the gap between prokaryotes and eukaryotes.</title>
        <authorList>
            <person name="Spang A."/>
            <person name="Saw J.H."/>
            <person name="Jorgensen S.L."/>
            <person name="Zaremba-Niedzwiedzka K."/>
            <person name="Martijn J."/>
            <person name="Lind A.E."/>
            <person name="van Eijk R."/>
            <person name="Schleper C."/>
            <person name="Guy L."/>
            <person name="Ettema T.J."/>
        </authorList>
    </citation>
    <scope>NUCLEOTIDE SEQUENCE</scope>
</reference>
<dbReference type="EMBL" id="LAZR01000391">
    <property type="protein sequence ID" value="KKN71048.1"/>
    <property type="molecule type" value="Genomic_DNA"/>
</dbReference>
<proteinExistence type="predicted"/>